<evidence type="ECO:0000256" key="5">
    <source>
        <dbReference type="ARBA" id="ARBA00022692"/>
    </source>
</evidence>
<reference evidence="9 10" key="1">
    <citation type="journal article" date="2019" name="ISME J.">
        <title>Deianiraea, an extracellular bacterium associated with the ciliate Paramecium, suggests an alternative scenario for the evolution of Rickettsiales.</title>
        <authorList>
            <person name="Castelli M."/>
            <person name="Sabaneyeva E."/>
            <person name="Lanzoni O."/>
            <person name="Lebedeva N."/>
            <person name="Floriano A.M."/>
            <person name="Gaiarsa S."/>
            <person name="Benken K."/>
            <person name="Modeo L."/>
            <person name="Bandi C."/>
            <person name="Potekhin A."/>
            <person name="Sassera D."/>
            <person name="Petroni G."/>
        </authorList>
    </citation>
    <scope>NUCLEOTIDE SEQUENCE [LARGE SCALE GENOMIC DNA]</scope>
    <source>
        <strain evidence="9">CyL4-1</strain>
    </source>
</reference>
<keyword evidence="6 8" id="KW-1133">Transmembrane helix</keyword>
<comment type="similarity">
    <text evidence="2">Belongs to the alanine or glycine:cation symporter (AGCS) (TC 2.A.25) family.</text>
</comment>
<evidence type="ECO:0000256" key="4">
    <source>
        <dbReference type="ARBA" id="ARBA00022475"/>
    </source>
</evidence>
<feature type="transmembrane region" description="Helical" evidence="8">
    <location>
        <begin position="177"/>
        <end position="196"/>
    </location>
</feature>
<evidence type="ECO:0000256" key="6">
    <source>
        <dbReference type="ARBA" id="ARBA00022989"/>
    </source>
</evidence>
<dbReference type="InterPro" id="IPR001463">
    <property type="entry name" value="Na/Ala_symport"/>
</dbReference>
<feature type="transmembrane region" description="Helical" evidence="8">
    <location>
        <begin position="37"/>
        <end position="61"/>
    </location>
</feature>
<feature type="transmembrane region" description="Helical" evidence="8">
    <location>
        <begin position="243"/>
        <end position="263"/>
    </location>
</feature>
<dbReference type="GO" id="GO:0005886">
    <property type="term" value="C:plasma membrane"/>
    <property type="evidence" value="ECO:0007669"/>
    <property type="project" value="UniProtKB-SubCell"/>
</dbReference>
<keyword evidence="7 8" id="KW-0472">Membrane</keyword>
<sequence>MEILLFIENIIEKVSSFGDAIFFFNVTGVARYKVPFLIAWITVFGIYCTVKFRFINVRYFIKSLKMMASSKIDNAQKKQRNFFNLSTSRRILLTGIGEAIDVSAIFGITTAVIIAGPGVLFWMLVAGFISMPIKFLEISLGCITRKMDKQNQCVIGGPSRYIEVMFRCIKQKRLGKIIAIAFSFCVMISTFFSLQINQTMNVVRHIFDISDLASLQITSIVALLIMLIILTGFNSITKISSRIVKVMSILYVFVCFAIVVVNFENFTHAISLIFSEAFTFRAVEGSIIYASIVGLKRIYFSCDVGQGISSIIHINTLNKNPIQEGIISMSAVTIITLISVFCSGLIVVITGSYLSNIDSMGAVISAFDTVHPFLKYTLFAVVPMFAITTAVAWGYCGQNAWKNIFGIKTVYIYNCLLFVAYVFCGTTRDFRKILDIADIFNFSITVPNIIALFIGANFVQKRYRKYRDGLF</sequence>
<proteinExistence type="inferred from homology"/>
<evidence type="ECO:0000256" key="8">
    <source>
        <dbReference type="SAM" id="Phobius"/>
    </source>
</evidence>
<evidence type="ECO:0000256" key="3">
    <source>
        <dbReference type="ARBA" id="ARBA00022448"/>
    </source>
</evidence>
<accession>A0A5B8XHM6</accession>
<feature type="transmembrane region" description="Helical" evidence="8">
    <location>
        <begin position="216"/>
        <end position="236"/>
    </location>
</feature>
<keyword evidence="10" id="KW-1185">Reference proteome</keyword>
<organism evidence="9 10">
    <name type="scientific">Candidatus Deianiraea vastatrix</name>
    <dbReference type="NCBI Taxonomy" id="2163644"/>
    <lineage>
        <taxon>Bacteria</taxon>
        <taxon>Pseudomonadati</taxon>
        <taxon>Pseudomonadota</taxon>
        <taxon>Alphaproteobacteria</taxon>
        <taxon>Rickettsiales</taxon>
        <taxon>Candidatus Deianiraeaceae</taxon>
        <taxon>Candidatus Deianiraea</taxon>
    </lineage>
</organism>
<keyword evidence="4" id="KW-1003">Cell membrane</keyword>
<gene>
    <name evidence="9" type="ORF">Deia_00837</name>
</gene>
<feature type="transmembrane region" description="Helical" evidence="8">
    <location>
        <begin position="373"/>
        <end position="393"/>
    </location>
</feature>
<dbReference type="PRINTS" id="PR00175">
    <property type="entry name" value="NAALASMPORT"/>
</dbReference>
<dbReference type="RefSeq" id="WP_146820888.1">
    <property type="nucleotide sequence ID" value="NZ_CP029077.1"/>
</dbReference>
<evidence type="ECO:0000256" key="7">
    <source>
        <dbReference type="ARBA" id="ARBA00023136"/>
    </source>
</evidence>
<evidence type="ECO:0000256" key="2">
    <source>
        <dbReference type="ARBA" id="ARBA00009261"/>
    </source>
</evidence>
<keyword evidence="5 8" id="KW-0812">Transmembrane</keyword>
<name>A0A5B8XHM6_9RICK</name>
<evidence type="ECO:0000313" key="9">
    <source>
        <dbReference type="EMBL" id="QED23624.1"/>
    </source>
</evidence>
<dbReference type="Pfam" id="PF01235">
    <property type="entry name" value="Na_Ala_symp"/>
    <property type="match status" value="1"/>
</dbReference>
<evidence type="ECO:0000313" key="10">
    <source>
        <dbReference type="Proteomes" id="UP000321934"/>
    </source>
</evidence>
<dbReference type="PANTHER" id="PTHR30330">
    <property type="entry name" value="AGSS FAMILY TRANSPORTER, SODIUM-ALANINE"/>
    <property type="match status" value="1"/>
</dbReference>
<dbReference type="OrthoDB" id="9806926at2"/>
<feature type="transmembrane region" description="Helical" evidence="8">
    <location>
        <begin position="91"/>
        <end position="114"/>
    </location>
</feature>
<dbReference type="AlphaFoldDB" id="A0A5B8XHM6"/>
<feature type="transmembrane region" description="Helical" evidence="8">
    <location>
        <begin position="405"/>
        <end position="423"/>
    </location>
</feature>
<keyword evidence="3" id="KW-0813">Transport</keyword>
<dbReference type="PANTHER" id="PTHR30330:SF3">
    <property type="entry name" value="TRANSCRIPTIONAL REGULATOR, LRP FAMILY"/>
    <property type="match status" value="1"/>
</dbReference>
<feature type="transmembrane region" description="Helical" evidence="8">
    <location>
        <begin position="120"/>
        <end position="140"/>
    </location>
</feature>
<dbReference type="Proteomes" id="UP000321934">
    <property type="component" value="Chromosome"/>
</dbReference>
<feature type="transmembrane region" description="Helical" evidence="8">
    <location>
        <begin position="439"/>
        <end position="459"/>
    </location>
</feature>
<evidence type="ECO:0000256" key="1">
    <source>
        <dbReference type="ARBA" id="ARBA00004651"/>
    </source>
</evidence>
<protein>
    <submittedName>
        <fullName evidence="9">Amino acid carrier family protein</fullName>
    </submittedName>
</protein>
<feature type="transmembrane region" description="Helical" evidence="8">
    <location>
        <begin position="326"/>
        <end position="353"/>
    </location>
</feature>
<dbReference type="EMBL" id="CP029077">
    <property type="protein sequence ID" value="QED23624.1"/>
    <property type="molecule type" value="Genomic_DNA"/>
</dbReference>
<feature type="transmembrane region" description="Helical" evidence="8">
    <location>
        <begin position="269"/>
        <end position="290"/>
    </location>
</feature>
<comment type="subcellular location">
    <subcellularLocation>
        <location evidence="1">Cell membrane</location>
        <topology evidence="1">Multi-pass membrane protein</topology>
    </subcellularLocation>
</comment>
<dbReference type="GO" id="GO:0005283">
    <property type="term" value="F:amino acid:sodium symporter activity"/>
    <property type="evidence" value="ECO:0007669"/>
    <property type="project" value="InterPro"/>
</dbReference>